<dbReference type="Proteomes" id="UP000013776">
    <property type="component" value="Unassembled WGS sequence"/>
</dbReference>
<proteinExistence type="predicted"/>
<dbReference type="AlphaFoldDB" id="R4X6D9"/>
<keyword evidence="1" id="KW-0472">Membrane</keyword>
<keyword evidence="1" id="KW-0812">Transmembrane</keyword>
<name>R4X6D9_TAPDE</name>
<dbReference type="PROSITE" id="PS51257">
    <property type="entry name" value="PROKAR_LIPOPROTEIN"/>
    <property type="match status" value="1"/>
</dbReference>
<sequence length="541" mass="60978">MSRHSWSLERCIETFLLLGLGLYLCAFILSCGPTTYFLITIFLVISIVTLIWLFLSISCGKWLVSALLRFTRASLALPFRLIRNAPRVVRIVFFEAPVVVIFFIWFRVLVFFDRHILRRALYWAGGLKHASGVRVSSVNAISPSFTPITNLDTRISSAFDIKTGISLANLSKLAYEDEEVIRYELDQAGYDLDHFTIIDYHNTTGYVCLYNGIVVIAFRGTEPLNLMHIMTDLQGGLVSLSSLDTDGEQEDAGKAHYGFLEALRLHRSDRPTMQRSEQDQGTQTLSLNEDDSIGSAFTALLKIGGFLVRSFAQKPMTLNLPRRNGKTTAFEQISEALARIQHAHTISKIYCTGHSLGGALATVYFAQAQLSSISKSLVSKMIVYSFGAPRIGDARFREWMQQTGADRRVYKVVNAQDLVPRMPTLPASLPRYLRHFPYAEGPGTLIHLHPVSSKSPTLEEIPGLFLHKDGHVPPIEFWGLSGLLSIDTIRKTRTESWLWIAARFWIPFVMFDHLASQYALALEDIYLNSDDAHFENQMQLD</sequence>
<protein>
    <submittedName>
        <fullName evidence="3">Probable triacylglycerol lipase</fullName>
    </submittedName>
</protein>
<accession>R4X6D9</accession>
<dbReference type="OrthoDB" id="426718at2759"/>
<dbReference type="InterPro" id="IPR044819">
    <property type="entry name" value="OBL-like"/>
</dbReference>
<gene>
    <name evidence="3" type="ORF">TAPDE_000128</name>
</gene>
<comment type="caution">
    <text evidence="3">The sequence shown here is derived from an EMBL/GenBank/DDBJ whole genome shotgun (WGS) entry which is preliminary data.</text>
</comment>
<reference evidence="3 4" key="1">
    <citation type="journal article" date="2013" name="MBio">
        <title>Genome sequencing of the plant pathogen Taphrina deformans, the causal agent of peach leaf curl.</title>
        <authorList>
            <person name="Cisse O.H."/>
            <person name="Almeida J.M.G.C.F."/>
            <person name="Fonseca A."/>
            <person name="Kumar A.A."/>
            <person name="Salojaervi J."/>
            <person name="Overmyer K."/>
            <person name="Hauser P.M."/>
            <person name="Pagni M."/>
        </authorList>
    </citation>
    <scope>NUCLEOTIDE SEQUENCE [LARGE SCALE GENOMIC DNA]</scope>
    <source>
        <strain evidence="4">PYCC 5710 / ATCC 11124 / CBS 356.35 / IMI 108563 / JCM 9778 / NBRC 8474</strain>
    </source>
</reference>
<feature type="domain" description="Fungal lipase-type" evidence="2">
    <location>
        <begin position="215"/>
        <end position="424"/>
    </location>
</feature>
<dbReference type="PANTHER" id="PTHR46086">
    <property type="entry name" value="ALPHA/BETA-HYDROLASES SUPERFAMILY PROTEIN"/>
    <property type="match status" value="1"/>
</dbReference>
<dbReference type="Pfam" id="PF01764">
    <property type="entry name" value="Lipase_3"/>
    <property type="match status" value="1"/>
</dbReference>
<dbReference type="VEuPathDB" id="FungiDB:TAPDE_000128"/>
<feature type="transmembrane region" description="Helical" evidence="1">
    <location>
        <begin position="88"/>
        <end position="112"/>
    </location>
</feature>
<keyword evidence="4" id="KW-1185">Reference proteome</keyword>
<evidence type="ECO:0000313" key="3">
    <source>
        <dbReference type="EMBL" id="CCG80605.1"/>
    </source>
</evidence>
<dbReference type="SUPFAM" id="SSF53474">
    <property type="entry name" value="alpha/beta-Hydrolases"/>
    <property type="match status" value="1"/>
</dbReference>
<feature type="transmembrane region" description="Helical" evidence="1">
    <location>
        <begin position="36"/>
        <end position="55"/>
    </location>
</feature>
<dbReference type="eggNOG" id="KOG4569">
    <property type="taxonomic scope" value="Eukaryota"/>
</dbReference>
<dbReference type="GO" id="GO:0004806">
    <property type="term" value="F:triacylglycerol lipase activity"/>
    <property type="evidence" value="ECO:0007669"/>
    <property type="project" value="InterPro"/>
</dbReference>
<dbReference type="InterPro" id="IPR029058">
    <property type="entry name" value="AB_hydrolase_fold"/>
</dbReference>
<keyword evidence="1" id="KW-1133">Transmembrane helix</keyword>
<dbReference type="InterPro" id="IPR002921">
    <property type="entry name" value="Fungal_lipase-type"/>
</dbReference>
<evidence type="ECO:0000259" key="2">
    <source>
        <dbReference type="Pfam" id="PF01764"/>
    </source>
</evidence>
<dbReference type="STRING" id="1097556.R4X6D9"/>
<feature type="transmembrane region" description="Helical" evidence="1">
    <location>
        <begin position="12"/>
        <end position="30"/>
    </location>
</feature>
<dbReference type="EMBL" id="CAHR02000003">
    <property type="protein sequence ID" value="CCG80605.1"/>
    <property type="molecule type" value="Genomic_DNA"/>
</dbReference>
<evidence type="ECO:0000313" key="4">
    <source>
        <dbReference type="Proteomes" id="UP000013776"/>
    </source>
</evidence>
<dbReference type="Gene3D" id="3.40.50.1820">
    <property type="entry name" value="alpha/beta hydrolase"/>
    <property type="match status" value="1"/>
</dbReference>
<organism evidence="3 4">
    <name type="scientific">Taphrina deformans (strain PYCC 5710 / ATCC 11124 / CBS 356.35 / IMI 108563 / JCM 9778 / NBRC 8474)</name>
    <name type="common">Peach leaf curl fungus</name>
    <name type="synonym">Lalaria deformans</name>
    <dbReference type="NCBI Taxonomy" id="1097556"/>
    <lineage>
        <taxon>Eukaryota</taxon>
        <taxon>Fungi</taxon>
        <taxon>Dikarya</taxon>
        <taxon>Ascomycota</taxon>
        <taxon>Taphrinomycotina</taxon>
        <taxon>Taphrinomycetes</taxon>
        <taxon>Taphrinales</taxon>
        <taxon>Taphrinaceae</taxon>
        <taxon>Taphrina</taxon>
    </lineage>
</organism>
<evidence type="ECO:0000256" key="1">
    <source>
        <dbReference type="SAM" id="Phobius"/>
    </source>
</evidence>
<dbReference type="CDD" id="cd00519">
    <property type="entry name" value="Lipase_3"/>
    <property type="match status" value="1"/>
</dbReference>
<dbReference type="GO" id="GO:0006629">
    <property type="term" value="P:lipid metabolic process"/>
    <property type="evidence" value="ECO:0007669"/>
    <property type="project" value="InterPro"/>
</dbReference>
<dbReference type="PANTHER" id="PTHR46086:SF3">
    <property type="entry name" value="TRIACYLGLYCEROL LIPASE OBL1"/>
    <property type="match status" value="1"/>
</dbReference>